<gene>
    <name evidence="4" type="ORF">RVF87_19275</name>
</gene>
<dbReference type="GO" id="GO:0016746">
    <property type="term" value="F:acyltransferase activity"/>
    <property type="evidence" value="ECO:0007669"/>
    <property type="project" value="UniProtKB-KW"/>
</dbReference>
<organism evidence="4 5">
    <name type="scientific">Gordonia hydrophobica</name>
    <dbReference type="NCBI Taxonomy" id="40516"/>
    <lineage>
        <taxon>Bacteria</taxon>
        <taxon>Bacillati</taxon>
        <taxon>Actinomycetota</taxon>
        <taxon>Actinomycetes</taxon>
        <taxon>Mycobacteriales</taxon>
        <taxon>Gordoniaceae</taxon>
        <taxon>Gordonia</taxon>
    </lineage>
</organism>
<accession>A0ABZ2U3D9</accession>
<dbReference type="Gene3D" id="3.40.630.30">
    <property type="match status" value="1"/>
</dbReference>
<evidence type="ECO:0000313" key="5">
    <source>
        <dbReference type="Proteomes" id="UP001479933"/>
    </source>
</evidence>
<keyword evidence="1 4" id="KW-0808">Transferase</keyword>
<protein>
    <submittedName>
        <fullName evidence="4">GNAT family N-acetyltransferase</fullName>
        <ecNumber evidence="4">2.3.1.-</ecNumber>
    </submittedName>
</protein>
<evidence type="ECO:0000313" key="4">
    <source>
        <dbReference type="EMBL" id="WYY07124.1"/>
    </source>
</evidence>
<dbReference type="PROSITE" id="PS51186">
    <property type="entry name" value="GNAT"/>
    <property type="match status" value="1"/>
</dbReference>
<dbReference type="InterPro" id="IPR016181">
    <property type="entry name" value="Acyl_CoA_acyltransferase"/>
</dbReference>
<sequence length="198" mass="21048">MTPDSTIVVETVTDPSLAEAVADVAAITFPLACPPHSTPENIAAHIAQQLSAERFAEYITDPVKQVLVARTRDAAIIGYSLLAHEVPTIDAVHAAVLAAPGGADAIAADTVTEISKMYVLPDHHAAHNQQRPAHVLMAAAIDAAADRGSTYIWLGVHSGNERAKKYYTKMGFTQIGTKSFNMNGAIEHDFVLGRSVQP</sequence>
<dbReference type="EMBL" id="CP136137">
    <property type="protein sequence ID" value="WYY07124.1"/>
    <property type="molecule type" value="Genomic_DNA"/>
</dbReference>
<dbReference type="RefSeq" id="WP_307825395.1">
    <property type="nucleotide sequence ID" value="NZ_CP136137.1"/>
</dbReference>
<name>A0ABZ2U3D9_9ACTN</name>
<evidence type="ECO:0000259" key="3">
    <source>
        <dbReference type="PROSITE" id="PS51186"/>
    </source>
</evidence>
<proteinExistence type="predicted"/>
<keyword evidence="2 4" id="KW-0012">Acyltransferase</keyword>
<feature type="domain" description="N-acetyltransferase" evidence="3">
    <location>
        <begin position="7"/>
        <end position="197"/>
    </location>
</feature>
<reference evidence="4 5" key="1">
    <citation type="journal article" date="2023" name="Virus Evol.">
        <title>Computational host range prediction-The good, the bad, and the ugly.</title>
        <authorList>
            <person name="Howell A.A."/>
            <person name="Versoza C.J."/>
            <person name="Pfeifer S.P."/>
        </authorList>
    </citation>
    <scope>NUCLEOTIDE SEQUENCE [LARGE SCALE GENOMIC DNA]</scope>
    <source>
        <strain evidence="4 5">1610/1b</strain>
    </source>
</reference>
<dbReference type="EC" id="2.3.1.-" evidence="4"/>
<evidence type="ECO:0000256" key="2">
    <source>
        <dbReference type="ARBA" id="ARBA00023315"/>
    </source>
</evidence>
<dbReference type="PANTHER" id="PTHR43877">
    <property type="entry name" value="AMINOALKYLPHOSPHONATE N-ACETYLTRANSFERASE-RELATED-RELATED"/>
    <property type="match status" value="1"/>
</dbReference>
<keyword evidence="5" id="KW-1185">Reference proteome</keyword>
<evidence type="ECO:0000256" key="1">
    <source>
        <dbReference type="ARBA" id="ARBA00022679"/>
    </source>
</evidence>
<dbReference type="InterPro" id="IPR000182">
    <property type="entry name" value="GNAT_dom"/>
</dbReference>
<dbReference type="InterPro" id="IPR050832">
    <property type="entry name" value="Bact_Acetyltransf"/>
</dbReference>
<dbReference type="SUPFAM" id="SSF55729">
    <property type="entry name" value="Acyl-CoA N-acyltransferases (Nat)"/>
    <property type="match status" value="1"/>
</dbReference>
<dbReference type="Pfam" id="PF00583">
    <property type="entry name" value="Acetyltransf_1"/>
    <property type="match status" value="1"/>
</dbReference>
<dbReference type="Proteomes" id="UP001479933">
    <property type="component" value="Chromosome"/>
</dbReference>